<proteinExistence type="predicted"/>
<gene>
    <name evidence="2" type="ORF">SDC9_204511</name>
</gene>
<sequence>MRKHFGPADTQEMSARRPAQRQVKTGFGIPGMGQDPLQIRGVRKGFIPSAAREDAEETVSAAVFKPGDKVLHKKFGEGRVLEMTGTGTETRISIHFTAYGDKQFALHVAPIVKMG</sequence>
<evidence type="ECO:0000313" key="2">
    <source>
        <dbReference type="EMBL" id="MPN56818.1"/>
    </source>
</evidence>
<feature type="region of interest" description="Disordered" evidence="1">
    <location>
        <begin position="1"/>
        <end position="35"/>
    </location>
</feature>
<dbReference type="AlphaFoldDB" id="A0A645IZG5"/>
<accession>A0A645IZG5</accession>
<comment type="caution">
    <text evidence="2">The sequence shown here is derived from an EMBL/GenBank/DDBJ whole genome shotgun (WGS) entry which is preliminary data.</text>
</comment>
<reference evidence="2" key="1">
    <citation type="submission" date="2019-08" db="EMBL/GenBank/DDBJ databases">
        <authorList>
            <person name="Kucharzyk K."/>
            <person name="Murdoch R.W."/>
            <person name="Higgins S."/>
            <person name="Loffler F."/>
        </authorList>
    </citation>
    <scope>NUCLEOTIDE SEQUENCE</scope>
</reference>
<name>A0A645IZG5_9ZZZZ</name>
<protein>
    <submittedName>
        <fullName evidence="2">Uncharacterized protein</fullName>
    </submittedName>
</protein>
<dbReference type="EMBL" id="VSSQ01127611">
    <property type="protein sequence ID" value="MPN56818.1"/>
    <property type="molecule type" value="Genomic_DNA"/>
</dbReference>
<evidence type="ECO:0000256" key="1">
    <source>
        <dbReference type="SAM" id="MobiDB-lite"/>
    </source>
</evidence>
<dbReference type="Pfam" id="PF21196">
    <property type="entry name" value="PcrA_UvrD_tudor"/>
    <property type="match status" value="1"/>
</dbReference>
<organism evidence="2">
    <name type="scientific">bioreactor metagenome</name>
    <dbReference type="NCBI Taxonomy" id="1076179"/>
    <lineage>
        <taxon>unclassified sequences</taxon>
        <taxon>metagenomes</taxon>
        <taxon>ecological metagenomes</taxon>
    </lineage>
</organism>